<name>A0A915EFC5_9BILA</name>
<dbReference type="Proteomes" id="UP000887574">
    <property type="component" value="Unplaced"/>
</dbReference>
<dbReference type="WBParaSite" id="jg5487">
    <property type="protein sequence ID" value="jg5487"/>
    <property type="gene ID" value="jg5487"/>
</dbReference>
<keyword evidence="2" id="KW-1185">Reference proteome</keyword>
<dbReference type="SUPFAM" id="SSF51905">
    <property type="entry name" value="FAD/NAD(P)-binding domain"/>
    <property type="match status" value="1"/>
</dbReference>
<organism evidence="2 3">
    <name type="scientific">Ditylenchus dipsaci</name>
    <dbReference type="NCBI Taxonomy" id="166011"/>
    <lineage>
        <taxon>Eukaryota</taxon>
        <taxon>Metazoa</taxon>
        <taxon>Ecdysozoa</taxon>
        <taxon>Nematoda</taxon>
        <taxon>Chromadorea</taxon>
        <taxon>Rhabditida</taxon>
        <taxon>Tylenchina</taxon>
        <taxon>Tylenchomorpha</taxon>
        <taxon>Sphaerularioidea</taxon>
        <taxon>Anguinidae</taxon>
        <taxon>Anguininae</taxon>
        <taxon>Ditylenchus</taxon>
    </lineage>
</organism>
<evidence type="ECO:0000313" key="2">
    <source>
        <dbReference type="Proteomes" id="UP000887574"/>
    </source>
</evidence>
<evidence type="ECO:0000313" key="3">
    <source>
        <dbReference type="WBParaSite" id="jg5487"/>
    </source>
</evidence>
<dbReference type="AlphaFoldDB" id="A0A915EFC5"/>
<dbReference type="InterPro" id="IPR036188">
    <property type="entry name" value="FAD/NAD-bd_sf"/>
</dbReference>
<dbReference type="Gene3D" id="3.50.50.60">
    <property type="entry name" value="FAD/NAD(P)-binding domain"/>
    <property type="match status" value="1"/>
</dbReference>
<protein>
    <recommendedName>
        <fullName evidence="1">FAD/NAD(P)-binding domain-containing protein</fullName>
    </recommendedName>
</protein>
<sequence length="150" mass="17202">MITECKKLLRNFSSNDEVVNVEDDLFFFRDERLNIVHELALLQSETLDEAMLKSMCEEHKSNQPEAAKNFKKAVVVGGGPIGLYTAFQLFLAGLHVTLVNDRPHYVRSQVVFLKENWIFELQILLGTAFEKLAFEDPMPEEAVRIAMRTI</sequence>
<accession>A0A915EFC5</accession>
<dbReference type="GO" id="GO:0016491">
    <property type="term" value="F:oxidoreductase activity"/>
    <property type="evidence" value="ECO:0007669"/>
    <property type="project" value="InterPro"/>
</dbReference>
<dbReference type="Pfam" id="PF07992">
    <property type="entry name" value="Pyr_redox_2"/>
    <property type="match status" value="1"/>
</dbReference>
<proteinExistence type="predicted"/>
<feature type="domain" description="FAD/NAD(P)-binding" evidence="1">
    <location>
        <begin position="64"/>
        <end position="106"/>
    </location>
</feature>
<evidence type="ECO:0000259" key="1">
    <source>
        <dbReference type="Pfam" id="PF07992"/>
    </source>
</evidence>
<reference evidence="3" key="1">
    <citation type="submission" date="2022-11" db="UniProtKB">
        <authorList>
            <consortium name="WormBaseParasite"/>
        </authorList>
    </citation>
    <scope>IDENTIFICATION</scope>
</reference>
<dbReference type="InterPro" id="IPR023753">
    <property type="entry name" value="FAD/NAD-binding_dom"/>
</dbReference>